<dbReference type="PATRIC" id="fig|1166018.3.peg.5143"/>
<dbReference type="Proteomes" id="UP000011058">
    <property type="component" value="Chromosome"/>
</dbReference>
<evidence type="ECO:0000313" key="3">
    <source>
        <dbReference type="Proteomes" id="UP000011058"/>
    </source>
</evidence>
<feature type="compositionally biased region" description="Basic and acidic residues" evidence="1">
    <location>
        <begin position="1"/>
        <end position="11"/>
    </location>
</feature>
<sequence length="94" mass="10655">MVFQKGREKTGGRKPGSTNKATTDIKSRIATLIDSQFDGITTDLEQLEPKDRIAAYLKFLEYILPKQREQKIDLSTLTDEQVDDLLNKALNKLS</sequence>
<dbReference type="HOGENOM" id="CLU_170314_1_0_10"/>
<keyword evidence="3" id="KW-1185">Reference proteome</keyword>
<gene>
    <name evidence="2" type="ORF">FAES_3368</name>
</gene>
<dbReference type="KEGG" id="fae:FAES_3368"/>
<accession>I0KB73</accession>
<evidence type="ECO:0000256" key="1">
    <source>
        <dbReference type="SAM" id="MobiDB-lite"/>
    </source>
</evidence>
<feature type="region of interest" description="Disordered" evidence="1">
    <location>
        <begin position="1"/>
        <end position="22"/>
    </location>
</feature>
<protein>
    <submittedName>
        <fullName evidence="2">Uncharacterized protein</fullName>
    </submittedName>
</protein>
<dbReference type="EMBL" id="HE796683">
    <property type="protein sequence ID" value="CCH01376.1"/>
    <property type="molecule type" value="Genomic_DNA"/>
</dbReference>
<organism evidence="2 3">
    <name type="scientific">Fibrella aestuarina BUZ 2</name>
    <dbReference type="NCBI Taxonomy" id="1166018"/>
    <lineage>
        <taxon>Bacteria</taxon>
        <taxon>Pseudomonadati</taxon>
        <taxon>Bacteroidota</taxon>
        <taxon>Cytophagia</taxon>
        <taxon>Cytophagales</taxon>
        <taxon>Spirosomataceae</taxon>
        <taxon>Fibrella</taxon>
    </lineage>
</organism>
<name>I0KB73_9BACT</name>
<proteinExistence type="predicted"/>
<dbReference type="AlphaFoldDB" id="I0KB73"/>
<dbReference type="eggNOG" id="ENOG50334BQ">
    <property type="taxonomic scope" value="Bacteria"/>
</dbReference>
<reference evidence="2 3" key="1">
    <citation type="journal article" date="2012" name="J. Bacteriol.">
        <title>Genome Sequence of Fibrella aestuarina BUZ 2T, a Filamentous Marine Bacterium.</title>
        <authorList>
            <person name="Filippini M."/>
            <person name="Qi W."/>
            <person name="Blom J."/>
            <person name="Goesmann A."/>
            <person name="Smits T.H."/>
            <person name="Bagheri H.C."/>
        </authorList>
    </citation>
    <scope>NUCLEOTIDE SEQUENCE [LARGE SCALE GENOMIC DNA]</scope>
    <source>
        <strain evidence="3">BUZ 2T</strain>
    </source>
</reference>
<evidence type="ECO:0000313" key="2">
    <source>
        <dbReference type="EMBL" id="CCH01376.1"/>
    </source>
</evidence>